<evidence type="ECO:0000313" key="1">
    <source>
        <dbReference type="EMBL" id="AAF60001.1"/>
    </source>
</evidence>
<evidence type="ECO:0000313" key="2">
    <source>
        <dbReference type="Proteomes" id="UP000162467"/>
    </source>
</evidence>
<gene>
    <name evidence="1" type="primary">ORF23</name>
</gene>
<dbReference type="Pfam" id="PF04682">
    <property type="entry name" value="Herpes_BTRF1"/>
    <property type="match status" value="1"/>
</dbReference>
<sequence>MIKISDLKARLVGGAVQLSNGEYVCHVVYSSALAAMVGLPGPAVPLPLLFKKFSTIYSNMMPLYAPKRPELSMLRIMVSPHPYALNSCLCVGTDEGERGVSLFRDPVIRSSDFEDTPITVNSKLVIASNSLFLHCRPFSVPATVKTPPVTLTNNKQITINELANTTQEYDPNAPPTLCSALPPDNKKLRSILKQPPATSESNVQSDCLLADIFFAMGSRQPQIGESPITAFNTVTIMQRANNSIMFLPNLKLKPIQHLFLKHVLLQRLGLENILFHFKMLYANTCKAAAPYQREYFESMLSRVKQRLEDMVFCLNSIESHDFQKDFRVLSRAPQRLLTATDKYFLMFPPQNRELAIQVGAEVIESICDGTPLSEVLANLSPRVTIQKETGNNLLKFYALLTV</sequence>
<proteinExistence type="predicted"/>
<dbReference type="EMBL" id="AF210726">
    <property type="protein sequence ID" value="AAF60001.1"/>
    <property type="molecule type" value="Genomic_DNA"/>
</dbReference>
<name>Q9J2L3_9GAMA</name>
<dbReference type="Proteomes" id="UP000162467">
    <property type="component" value="Genome"/>
</dbReference>
<organism evidence="1 2">
    <name type="scientific">Rhesus monkey rhadinovirus H26-95</name>
    <dbReference type="NCBI Taxonomy" id="69256"/>
    <lineage>
        <taxon>Viruses</taxon>
        <taxon>Duplodnaviria</taxon>
        <taxon>Heunggongvirae</taxon>
        <taxon>Peploviricota</taxon>
        <taxon>Herviviricetes</taxon>
        <taxon>Herpesvirales</taxon>
        <taxon>Orthoherpesviridae</taxon>
        <taxon>Gammaherpesvirinae</taxon>
        <taxon>Rhadinovirus</taxon>
        <taxon>Rhadinovirus macacinegamma5</taxon>
        <taxon>Macacine gammaherpesvirus 5</taxon>
    </lineage>
</organism>
<accession>Q9J2L3</accession>
<dbReference type="InterPro" id="IPR006772">
    <property type="entry name" value="Herpes_BTRF1"/>
</dbReference>
<reference evidence="1 2" key="1">
    <citation type="journal article" date="2000" name="J. Virol.">
        <title>The primary sequence of rhesus monkey rhadinovirus isolate 26-95: sequence similarities to Kaposi's sarcoma-associated herpesvirus and rhesus monkey rhadinovirus isolate 17577.</title>
        <authorList>
            <person name="Alexander L."/>
            <person name="Denekamp L."/>
            <person name="Knapp A."/>
            <person name="Auerbach M.R."/>
            <person name="Damania B."/>
            <person name="Desrosiers R.C."/>
        </authorList>
    </citation>
    <scope>NUCLEOTIDE SEQUENCE [LARGE SCALE GENOMIC DNA]</scope>
    <source>
        <strain evidence="1">Macaca mulatta rhadinovirus isolate 26-95</strain>
    </source>
</reference>
<protein>
    <submittedName>
        <fullName evidence="1">ORF23</fullName>
    </submittedName>
</protein>